<name>A0A6J7WLU6_9CAUD</name>
<dbReference type="EMBL" id="LR798274">
    <property type="protein sequence ID" value="CAB5219059.1"/>
    <property type="molecule type" value="Genomic_DNA"/>
</dbReference>
<accession>A0A6J7WLU6</accession>
<reference evidence="1" key="1">
    <citation type="submission" date="2020-05" db="EMBL/GenBank/DDBJ databases">
        <authorList>
            <person name="Chiriac C."/>
            <person name="Salcher M."/>
            <person name="Ghai R."/>
            <person name="Kavagutti S V."/>
        </authorList>
    </citation>
    <scope>NUCLEOTIDE SEQUENCE</scope>
</reference>
<sequence>MSTKTFTSTTLSASDLNTYCANSGLVYVASYTFSSNTAPYIDNCFSSTYDNYKIVINATSTSNNTALFKFRTGGADNSTSNYFWGGFYINIAGSASLTPESSGGAVTNGRYGAYSTNGNNFAEIMVSMPYSASQKTTFISNHQSAENYVRMMNGYFDATTSFDGIKIYNATLTGTMTVYGMRKA</sequence>
<evidence type="ECO:0000313" key="1">
    <source>
        <dbReference type="EMBL" id="CAB5219059.1"/>
    </source>
</evidence>
<organism evidence="1">
    <name type="scientific">uncultured Caudovirales phage</name>
    <dbReference type="NCBI Taxonomy" id="2100421"/>
    <lineage>
        <taxon>Viruses</taxon>
        <taxon>Duplodnaviria</taxon>
        <taxon>Heunggongvirae</taxon>
        <taxon>Uroviricota</taxon>
        <taxon>Caudoviricetes</taxon>
        <taxon>Peduoviridae</taxon>
        <taxon>Maltschvirus</taxon>
        <taxon>Maltschvirus maltsch</taxon>
    </lineage>
</organism>
<gene>
    <name evidence="1" type="ORF">UFOVP227_24</name>
</gene>
<protein>
    <submittedName>
        <fullName evidence="1">Uncharacterized protein</fullName>
    </submittedName>
</protein>
<proteinExistence type="predicted"/>